<dbReference type="AlphaFoldDB" id="A0A248LLI7"/>
<proteinExistence type="predicted"/>
<protein>
    <submittedName>
        <fullName evidence="1">Phage protein</fullName>
    </submittedName>
</protein>
<gene>
    <name evidence="1" type="ORF">LHGZ1_2538</name>
</gene>
<organism evidence="1 2">
    <name type="scientific">Laribacter hongkongensis</name>
    <dbReference type="NCBI Taxonomy" id="168471"/>
    <lineage>
        <taxon>Bacteria</taxon>
        <taxon>Pseudomonadati</taxon>
        <taxon>Pseudomonadota</taxon>
        <taxon>Betaproteobacteria</taxon>
        <taxon>Neisseriales</taxon>
        <taxon>Aquaspirillaceae</taxon>
        <taxon>Laribacter</taxon>
    </lineage>
</organism>
<dbReference type="EMBL" id="CP022115">
    <property type="protein sequence ID" value="ASJ25369.1"/>
    <property type="molecule type" value="Genomic_DNA"/>
</dbReference>
<dbReference type="OrthoDB" id="71495at2"/>
<dbReference type="Pfam" id="PF09669">
    <property type="entry name" value="Phage_pRha"/>
    <property type="match status" value="1"/>
</dbReference>
<reference evidence="2" key="1">
    <citation type="submission" date="2017-06" db="EMBL/GenBank/DDBJ databases">
        <title>Whole genome sequence of Laribacter hongkongensis LHGZ1.</title>
        <authorList>
            <person name="Chen D."/>
            <person name="Wu H."/>
            <person name="Chen J."/>
        </authorList>
    </citation>
    <scope>NUCLEOTIDE SEQUENCE [LARGE SCALE GENOMIC DNA]</scope>
    <source>
        <strain evidence="2">LHGZ1</strain>
    </source>
</reference>
<dbReference type="RefSeq" id="WP_088861261.1">
    <property type="nucleotide sequence ID" value="NZ_CP022115.1"/>
</dbReference>
<dbReference type="InterPro" id="IPR014054">
    <property type="entry name" value="Phage_regulatory_Rha"/>
</dbReference>
<evidence type="ECO:0000313" key="1">
    <source>
        <dbReference type="EMBL" id="ASJ25369.1"/>
    </source>
</evidence>
<evidence type="ECO:0000313" key="2">
    <source>
        <dbReference type="Proteomes" id="UP000197424"/>
    </source>
</evidence>
<dbReference type="Proteomes" id="UP000197424">
    <property type="component" value="Chromosome"/>
</dbReference>
<sequence>MTRQTILRPENGLPVLIVGDEPRIDSRVLADGLGIENRALLQNIDKYANEFGEIGVVTFKTQKPSKGSKGGMPVRYALLTEDQAYFAVTLSRNTERVVEVKFRLVQAFSEARKHQDARHNQYLPFYHLAHDAARNMADTARRLGSEAPEQVFHSNVEKLINRAFGLEKGQRSSLSPSMQNAVSTAYQLVSAAIIDTLAEGGSHKAAYREAERRVTDFARLFGPVVTGRLAA</sequence>
<accession>A0A248LLI7</accession>
<name>A0A248LLI7_9NEIS</name>